<evidence type="ECO:0000256" key="1">
    <source>
        <dbReference type="ARBA" id="ARBA00004225"/>
    </source>
</evidence>
<comment type="catalytic activity">
    <reaction evidence="15">
        <text>a ubiquinone + NADH + 5 H(+)(in) = a ubiquinol + NAD(+) + 4 H(+)(out)</text>
        <dbReference type="Rhea" id="RHEA:29091"/>
        <dbReference type="Rhea" id="RHEA-COMP:9565"/>
        <dbReference type="Rhea" id="RHEA-COMP:9566"/>
        <dbReference type="ChEBI" id="CHEBI:15378"/>
        <dbReference type="ChEBI" id="CHEBI:16389"/>
        <dbReference type="ChEBI" id="CHEBI:17976"/>
        <dbReference type="ChEBI" id="CHEBI:57540"/>
        <dbReference type="ChEBI" id="CHEBI:57945"/>
        <dbReference type="EC" id="7.1.1.2"/>
    </reaction>
</comment>
<evidence type="ECO:0000256" key="13">
    <source>
        <dbReference type="ARBA" id="ARBA00023136"/>
    </source>
</evidence>
<evidence type="ECO:0000256" key="5">
    <source>
        <dbReference type="ARBA" id="ARBA00022448"/>
    </source>
</evidence>
<evidence type="ECO:0000256" key="2">
    <source>
        <dbReference type="ARBA" id="ARBA00005698"/>
    </source>
</evidence>
<geneLocation type="mitochondrion" evidence="17"/>
<evidence type="ECO:0000256" key="3">
    <source>
        <dbReference type="ARBA" id="ARBA00012944"/>
    </source>
</evidence>
<keyword evidence="5" id="KW-0813">Transport</keyword>
<keyword evidence="9" id="KW-0249">Electron transport</keyword>
<comment type="subcellular location">
    <subcellularLocation>
        <location evidence="1">Mitochondrion membrane</location>
        <topology evidence="1">Multi-pass membrane protein</topology>
    </subcellularLocation>
</comment>
<evidence type="ECO:0000256" key="14">
    <source>
        <dbReference type="ARBA" id="ARBA00031019"/>
    </source>
</evidence>
<evidence type="ECO:0000256" key="12">
    <source>
        <dbReference type="ARBA" id="ARBA00023128"/>
    </source>
</evidence>
<dbReference type="PANTHER" id="PTHR11435">
    <property type="entry name" value="NADH UBIQUINONE OXIDOREDUCTASE SUBUNIT ND6"/>
    <property type="match status" value="1"/>
</dbReference>
<protein>
    <recommendedName>
        <fullName evidence="4">NADH-ubiquinone oxidoreductase chain 6</fullName>
        <ecNumber evidence="3">7.1.1.2</ecNumber>
    </recommendedName>
    <alternativeName>
        <fullName evidence="14">NADH dehydrogenase subunit 6</fullName>
    </alternativeName>
</protein>
<organism evidence="17">
    <name type="scientific">Luprops yunnanus</name>
    <dbReference type="NCBI Taxonomy" id="2984368"/>
    <lineage>
        <taxon>Eukaryota</taxon>
        <taxon>Metazoa</taxon>
        <taxon>Ecdysozoa</taxon>
        <taxon>Arthropoda</taxon>
        <taxon>Hexapoda</taxon>
        <taxon>Insecta</taxon>
        <taxon>Pterygota</taxon>
        <taxon>Neoptera</taxon>
        <taxon>Endopterygota</taxon>
        <taxon>Coleoptera</taxon>
        <taxon>Polyphaga</taxon>
        <taxon>Cucujiformia</taxon>
        <taxon>Tenebrionidae</taxon>
        <taxon>Luprops</taxon>
    </lineage>
</organism>
<dbReference type="AlphaFoldDB" id="A0A978AZW3"/>
<evidence type="ECO:0000256" key="9">
    <source>
        <dbReference type="ARBA" id="ARBA00022982"/>
    </source>
</evidence>
<evidence type="ECO:0000256" key="7">
    <source>
        <dbReference type="ARBA" id="ARBA00022692"/>
    </source>
</evidence>
<accession>A0A978AZW3</accession>
<keyword evidence="10 16" id="KW-1133">Transmembrane helix</keyword>
<keyword evidence="8" id="KW-1278">Translocase</keyword>
<feature type="transmembrane region" description="Helical" evidence="16">
    <location>
        <begin position="132"/>
        <end position="152"/>
    </location>
</feature>
<dbReference type="EMBL" id="ON303728">
    <property type="protein sequence ID" value="UYB79053.1"/>
    <property type="molecule type" value="Genomic_DNA"/>
</dbReference>
<keyword evidence="12 17" id="KW-0496">Mitochondrion</keyword>
<keyword evidence="13 16" id="KW-0472">Membrane</keyword>
<evidence type="ECO:0000256" key="11">
    <source>
        <dbReference type="ARBA" id="ARBA00023027"/>
    </source>
</evidence>
<evidence type="ECO:0000313" key="17">
    <source>
        <dbReference type="EMBL" id="UYB79053.1"/>
    </source>
</evidence>
<proteinExistence type="inferred from homology"/>
<keyword evidence="7 16" id="KW-0812">Transmembrane</keyword>
<dbReference type="RefSeq" id="YP_010535841.1">
    <property type="nucleotide sequence ID" value="NC_067933.1"/>
</dbReference>
<evidence type="ECO:0000256" key="4">
    <source>
        <dbReference type="ARBA" id="ARBA00021095"/>
    </source>
</evidence>
<evidence type="ECO:0000256" key="10">
    <source>
        <dbReference type="ARBA" id="ARBA00022989"/>
    </source>
</evidence>
<gene>
    <name evidence="17" type="primary">ND6</name>
</gene>
<dbReference type="PANTHER" id="PTHR11435:SF1">
    <property type="entry name" value="NADH-UBIQUINONE OXIDOREDUCTASE CHAIN 6"/>
    <property type="match status" value="1"/>
</dbReference>
<feature type="transmembrane region" description="Helical" evidence="16">
    <location>
        <begin position="21"/>
        <end position="41"/>
    </location>
</feature>
<comment type="similarity">
    <text evidence="2">Belongs to the complex I subunit 6 family.</text>
</comment>
<dbReference type="GO" id="GO:0031966">
    <property type="term" value="C:mitochondrial membrane"/>
    <property type="evidence" value="ECO:0007669"/>
    <property type="project" value="UniProtKB-SubCell"/>
</dbReference>
<dbReference type="InterPro" id="IPR050269">
    <property type="entry name" value="ComplexI_Subunit6"/>
</dbReference>
<evidence type="ECO:0000256" key="6">
    <source>
        <dbReference type="ARBA" id="ARBA00022660"/>
    </source>
</evidence>
<sequence length="163" mass="18715">MMIMMSINIILSTIFVFMKHPLSMGIILMIQTTIISLMTGLMNSSFWFSYIIFLIMIGGMLILFMYMTSVASNEMFELDLKPLLALPFIALMMMYLKSNIEISLISSNSYQINSLVNYQDSFSKFISMPNTMTLTFMMIYLLIALIAVVKMTHFSKGPLRQMN</sequence>
<dbReference type="CTD" id="4541"/>
<dbReference type="EC" id="7.1.1.2" evidence="3"/>
<evidence type="ECO:0000256" key="8">
    <source>
        <dbReference type="ARBA" id="ARBA00022967"/>
    </source>
</evidence>
<feature type="transmembrane region" description="Helical" evidence="16">
    <location>
        <begin position="78"/>
        <end position="96"/>
    </location>
</feature>
<evidence type="ECO:0000256" key="16">
    <source>
        <dbReference type="SAM" id="Phobius"/>
    </source>
</evidence>
<evidence type="ECO:0000256" key="15">
    <source>
        <dbReference type="ARBA" id="ARBA00049551"/>
    </source>
</evidence>
<reference evidence="17" key="1">
    <citation type="submission" date="2022-04" db="EMBL/GenBank/DDBJ databases">
        <title>Characterization of the complete mitochondrial genome of four lagriine species (Coleoptera: Tenebrionidae) and phylogenetic analysis.</title>
        <authorList>
            <person name="Wei Z."/>
        </authorList>
    </citation>
    <scope>NUCLEOTIDE SEQUENCE</scope>
</reference>
<feature type="transmembrane region" description="Helical" evidence="16">
    <location>
        <begin position="47"/>
        <end position="66"/>
    </location>
</feature>
<dbReference type="GO" id="GO:0008137">
    <property type="term" value="F:NADH dehydrogenase (ubiquinone) activity"/>
    <property type="evidence" value="ECO:0007669"/>
    <property type="project" value="UniProtKB-EC"/>
</dbReference>
<dbReference type="GeneID" id="76345503"/>
<keyword evidence="11" id="KW-0520">NAD</keyword>
<keyword evidence="6" id="KW-0679">Respiratory chain</keyword>
<name>A0A978AZW3_9CUCU</name>